<evidence type="ECO:0000313" key="2">
    <source>
        <dbReference type="EMBL" id="RYQ91136.1"/>
    </source>
</evidence>
<keyword evidence="3" id="KW-1185">Reference proteome</keyword>
<comment type="caution">
    <text evidence="2">The sequence shown here is derived from an EMBL/GenBank/DDBJ whole genome shotgun (WGS) entry which is preliminary data.</text>
</comment>
<proteinExistence type="predicted"/>
<feature type="domain" description="Putative plant transposon protein" evidence="1">
    <location>
        <begin position="10"/>
        <end position="119"/>
    </location>
</feature>
<reference evidence="2 3" key="1">
    <citation type="submission" date="2019-01" db="EMBL/GenBank/DDBJ databases">
        <title>Sequencing of cultivated peanut Arachis hypogaea provides insights into genome evolution and oil improvement.</title>
        <authorList>
            <person name="Chen X."/>
        </authorList>
    </citation>
    <scope>NUCLEOTIDE SEQUENCE [LARGE SCALE GENOMIC DNA]</scope>
    <source>
        <strain evidence="3">cv. Fuhuasheng</strain>
        <tissue evidence="2">Leaves</tissue>
    </source>
</reference>
<dbReference type="EMBL" id="SDMP01000019">
    <property type="protein sequence ID" value="RYQ91136.1"/>
    <property type="molecule type" value="Genomic_DNA"/>
</dbReference>
<name>A0A444XNE6_ARAHY</name>
<gene>
    <name evidence="2" type="ORF">Ahy_B09g097006</name>
</gene>
<dbReference type="AlphaFoldDB" id="A0A444XNE6"/>
<evidence type="ECO:0000313" key="3">
    <source>
        <dbReference type="Proteomes" id="UP000289738"/>
    </source>
</evidence>
<dbReference type="Pfam" id="PF20167">
    <property type="entry name" value="Transposase_32"/>
    <property type="match status" value="1"/>
</dbReference>
<sequence length="147" mass="16659">MTDVTMGKISLDAVLKKIGQPEATWEYSKGEQPVPLSIACMDLNPKARIWQQIITDYILPSMHATHIRICVAVLLWAILEGKMISILPLIRESMMKVNQQQKFNIPFPSLITTLATLSGMERRPTDQTSVYISKQPFLPYRDYVGPP</sequence>
<dbReference type="InterPro" id="IPR046796">
    <property type="entry name" value="Transposase_32_dom"/>
</dbReference>
<accession>A0A444XNE6</accession>
<evidence type="ECO:0000259" key="1">
    <source>
        <dbReference type="Pfam" id="PF20167"/>
    </source>
</evidence>
<protein>
    <recommendedName>
        <fullName evidence="1">Putative plant transposon protein domain-containing protein</fullName>
    </recommendedName>
</protein>
<dbReference type="Proteomes" id="UP000289738">
    <property type="component" value="Chromosome B09"/>
</dbReference>
<organism evidence="2 3">
    <name type="scientific">Arachis hypogaea</name>
    <name type="common">Peanut</name>
    <dbReference type="NCBI Taxonomy" id="3818"/>
    <lineage>
        <taxon>Eukaryota</taxon>
        <taxon>Viridiplantae</taxon>
        <taxon>Streptophyta</taxon>
        <taxon>Embryophyta</taxon>
        <taxon>Tracheophyta</taxon>
        <taxon>Spermatophyta</taxon>
        <taxon>Magnoliopsida</taxon>
        <taxon>eudicotyledons</taxon>
        <taxon>Gunneridae</taxon>
        <taxon>Pentapetalae</taxon>
        <taxon>rosids</taxon>
        <taxon>fabids</taxon>
        <taxon>Fabales</taxon>
        <taxon>Fabaceae</taxon>
        <taxon>Papilionoideae</taxon>
        <taxon>50 kb inversion clade</taxon>
        <taxon>dalbergioids sensu lato</taxon>
        <taxon>Dalbergieae</taxon>
        <taxon>Pterocarpus clade</taxon>
        <taxon>Arachis</taxon>
    </lineage>
</organism>